<keyword evidence="2" id="KW-1185">Reference proteome</keyword>
<dbReference type="AlphaFoldDB" id="A0A1A5YUI4"/>
<dbReference type="EMBL" id="LYPA01000019">
    <property type="protein sequence ID" value="OBR69301.1"/>
    <property type="molecule type" value="Genomic_DNA"/>
</dbReference>
<evidence type="ECO:0000313" key="2">
    <source>
        <dbReference type="Proteomes" id="UP000092024"/>
    </source>
</evidence>
<accession>A0A1A5YUI4</accession>
<organism evidence="1 2">
    <name type="scientific">Paenibacillus oryzae</name>
    <dbReference type="NCBI Taxonomy" id="1844972"/>
    <lineage>
        <taxon>Bacteria</taxon>
        <taxon>Bacillati</taxon>
        <taxon>Bacillota</taxon>
        <taxon>Bacilli</taxon>
        <taxon>Bacillales</taxon>
        <taxon>Paenibacillaceae</taxon>
        <taxon>Paenibacillus</taxon>
    </lineage>
</organism>
<gene>
    <name evidence="1" type="ORF">A7K91_02680</name>
</gene>
<dbReference type="Proteomes" id="UP000092024">
    <property type="component" value="Unassembled WGS sequence"/>
</dbReference>
<name>A0A1A5YUI4_9BACL</name>
<dbReference type="STRING" id="1844972.A7K91_02680"/>
<proteinExistence type="predicted"/>
<sequence>MLKQFSMPPVEETIVKKQIYFMKLADCADFMSQARKFCAGLLGGSQTKLTQQGAKRRYKMTASGFSDTP</sequence>
<evidence type="ECO:0000313" key="1">
    <source>
        <dbReference type="EMBL" id="OBR69301.1"/>
    </source>
</evidence>
<comment type="caution">
    <text evidence="1">The sequence shown here is derived from an EMBL/GenBank/DDBJ whole genome shotgun (WGS) entry which is preliminary data.</text>
</comment>
<protein>
    <submittedName>
        <fullName evidence="1">Uncharacterized protein</fullName>
    </submittedName>
</protein>
<reference evidence="1 2" key="1">
    <citation type="submission" date="2016-05" db="EMBL/GenBank/DDBJ databases">
        <title>Paenibacillus oryzae. sp. nov., isolated from the rice root.</title>
        <authorList>
            <person name="Zhang J."/>
            <person name="Zhang X."/>
        </authorList>
    </citation>
    <scope>NUCLEOTIDE SEQUENCE [LARGE SCALE GENOMIC DNA]</scope>
    <source>
        <strain evidence="1 2">1DrF-4</strain>
    </source>
</reference>